<protein>
    <recommendedName>
        <fullName evidence="1">D-inositol 3-phosphate glycosyltransferase</fullName>
    </recommendedName>
</protein>
<dbReference type="AlphaFoldDB" id="A0A5B8M3P8"/>
<evidence type="ECO:0000256" key="1">
    <source>
        <dbReference type="ARBA" id="ARBA00021292"/>
    </source>
</evidence>
<dbReference type="Pfam" id="PF13524">
    <property type="entry name" value="Glyco_trans_1_2"/>
    <property type="match status" value="1"/>
</dbReference>
<name>A0A5B8M3P8_9MICO</name>
<dbReference type="KEGG" id="huw:FPZ11_09590"/>
<feature type="domain" description="Spore protein YkvP/CgeB glycosyl transferase-like" evidence="2">
    <location>
        <begin position="194"/>
        <end position="335"/>
    </location>
</feature>
<dbReference type="InterPro" id="IPR050194">
    <property type="entry name" value="Glycosyltransferase_grp1"/>
</dbReference>
<dbReference type="CDD" id="cd03801">
    <property type="entry name" value="GT4_PimA-like"/>
    <property type="match status" value="1"/>
</dbReference>
<organism evidence="3 4">
    <name type="scientific">Humibacter ginsenosidimutans</name>
    <dbReference type="NCBI Taxonomy" id="2599293"/>
    <lineage>
        <taxon>Bacteria</taxon>
        <taxon>Bacillati</taxon>
        <taxon>Actinomycetota</taxon>
        <taxon>Actinomycetes</taxon>
        <taxon>Micrococcales</taxon>
        <taxon>Microbacteriaceae</taxon>
        <taxon>Humibacter</taxon>
    </lineage>
</organism>
<dbReference type="GO" id="GO:0016757">
    <property type="term" value="F:glycosyltransferase activity"/>
    <property type="evidence" value="ECO:0007669"/>
    <property type="project" value="TreeGrafter"/>
</dbReference>
<dbReference type="OrthoDB" id="5116476at2"/>
<dbReference type="Gene3D" id="3.40.50.2000">
    <property type="entry name" value="Glycogen Phosphorylase B"/>
    <property type="match status" value="2"/>
</dbReference>
<dbReference type="SUPFAM" id="SSF53756">
    <property type="entry name" value="UDP-Glycosyltransferase/glycogen phosphorylase"/>
    <property type="match status" value="1"/>
</dbReference>
<evidence type="ECO:0000259" key="2">
    <source>
        <dbReference type="Pfam" id="PF13524"/>
    </source>
</evidence>
<keyword evidence="4" id="KW-1185">Reference proteome</keyword>
<sequence>MTAEPTVSALVLAETPVDGRLAYDVGRLADHGFTLDIPRRHALRAARKIRDVVEHRSGMKWEEAVRGIGARADMTLALLEQFALAPLQLKKLRIPPYHAHPVVMLSCWLSEELRRMSPSERRSVARRFAGVDLILFLSENQREIFVDAGFTEGQLAAVPFGIEWNRFPTPPSSRERDIPILSVGFDRGRDYRTLFRAVEGMRTRVDLYCKPVNLAGLQAPSNVTVHAPVPYEEYVSLLNRAQVVAVPTFDLAYPTGQSVALEASAAGCCVVATRSQALSEYLHDGSTALLSEPGQADQLRFRLEEAVQNEQLRTRLGAAAREMVGARYTTRHMWSAVATIVRERVCFR</sequence>
<keyword evidence="3" id="KW-0808">Transferase</keyword>
<dbReference type="RefSeq" id="WP_146320382.1">
    <property type="nucleotide sequence ID" value="NZ_CP042305.1"/>
</dbReference>
<dbReference type="Proteomes" id="UP000320216">
    <property type="component" value="Chromosome"/>
</dbReference>
<proteinExistence type="predicted"/>
<dbReference type="PANTHER" id="PTHR45947:SF3">
    <property type="entry name" value="SULFOQUINOVOSYL TRANSFERASE SQD2"/>
    <property type="match status" value="1"/>
</dbReference>
<evidence type="ECO:0000313" key="3">
    <source>
        <dbReference type="EMBL" id="QDZ14983.1"/>
    </source>
</evidence>
<dbReference type="EMBL" id="CP042305">
    <property type="protein sequence ID" value="QDZ14983.1"/>
    <property type="molecule type" value="Genomic_DNA"/>
</dbReference>
<dbReference type="PANTHER" id="PTHR45947">
    <property type="entry name" value="SULFOQUINOVOSYL TRANSFERASE SQD2"/>
    <property type="match status" value="1"/>
</dbReference>
<accession>A0A5B8M3P8</accession>
<dbReference type="InterPro" id="IPR055259">
    <property type="entry name" value="YkvP/CgeB_Glyco_trans-like"/>
</dbReference>
<evidence type="ECO:0000313" key="4">
    <source>
        <dbReference type="Proteomes" id="UP000320216"/>
    </source>
</evidence>
<reference evidence="3 4" key="1">
    <citation type="submission" date="2019-07" db="EMBL/GenBank/DDBJ databases">
        <title>Full genome sequence of Humibacter sp. WJ7-1.</title>
        <authorList>
            <person name="Im W.-T."/>
        </authorList>
    </citation>
    <scope>NUCLEOTIDE SEQUENCE [LARGE SCALE GENOMIC DNA]</scope>
    <source>
        <strain evidence="3 4">WJ7-1</strain>
    </source>
</reference>
<gene>
    <name evidence="3" type="ORF">FPZ11_09590</name>
</gene>